<evidence type="ECO:0000313" key="1">
    <source>
        <dbReference type="EMBL" id="TVP39554.1"/>
    </source>
</evidence>
<accession>A0A557SSH1</accession>
<name>A0A557SSH1_9ARCH</name>
<reference evidence="1 2" key="1">
    <citation type="journal article" date="2019" name="Front. Microbiol.">
        <title>Ammonia Oxidation by the Arctic Terrestrial Thaumarchaeote Candidatus Nitrosocosmicus arcticus Is Stimulated by Increasing Temperatures.</title>
        <authorList>
            <person name="Alves R.J.E."/>
            <person name="Kerou M."/>
            <person name="Zappe A."/>
            <person name="Bittner R."/>
            <person name="Abby S.S."/>
            <person name="Schmidt H.A."/>
            <person name="Pfeifer K."/>
            <person name="Schleper C."/>
        </authorList>
    </citation>
    <scope>NUCLEOTIDE SEQUENCE [LARGE SCALE GENOMIC DNA]</scope>
    <source>
        <strain evidence="1 2">Kfb</strain>
    </source>
</reference>
<dbReference type="EMBL" id="VOAH01000014">
    <property type="protein sequence ID" value="TVP39554.1"/>
    <property type="molecule type" value="Genomic_DNA"/>
</dbReference>
<protein>
    <submittedName>
        <fullName evidence="1">Uncharacterized protein</fullName>
    </submittedName>
</protein>
<keyword evidence="2" id="KW-1185">Reference proteome</keyword>
<proteinExistence type="predicted"/>
<evidence type="ECO:0000313" key="2">
    <source>
        <dbReference type="Proteomes" id="UP000315289"/>
    </source>
</evidence>
<dbReference type="AlphaFoldDB" id="A0A557SSH1"/>
<sequence length="38" mass="4353">MTLLTNRIKLILPPNQRLVPDEYGLLLITYDLLLSKNG</sequence>
<organism evidence="1 2">
    <name type="scientific">Candidatus Nitrosocosmicus arcticus</name>
    <dbReference type="NCBI Taxonomy" id="2035267"/>
    <lineage>
        <taxon>Archaea</taxon>
        <taxon>Nitrososphaerota</taxon>
        <taxon>Nitrososphaeria</taxon>
        <taxon>Nitrososphaerales</taxon>
        <taxon>Nitrososphaeraceae</taxon>
        <taxon>Candidatus Nitrosocosmicus</taxon>
    </lineage>
</organism>
<comment type="caution">
    <text evidence="1">The sequence shown here is derived from an EMBL/GenBank/DDBJ whole genome shotgun (WGS) entry which is preliminary data.</text>
</comment>
<gene>
    <name evidence="1" type="ORF">NARC_140009</name>
</gene>
<dbReference type="Proteomes" id="UP000315289">
    <property type="component" value="Unassembled WGS sequence"/>
</dbReference>